<keyword evidence="3 4" id="KW-0808">Transferase</keyword>
<dbReference type="InterPro" id="IPR002495">
    <property type="entry name" value="Glyco_trans_8"/>
</dbReference>
<dbReference type="GO" id="GO:0047262">
    <property type="term" value="F:polygalacturonate 4-alpha-galacturonosyltransferase activity"/>
    <property type="evidence" value="ECO:0007669"/>
    <property type="project" value="InterPro"/>
</dbReference>
<reference evidence="6" key="1">
    <citation type="journal article" date="2005" name="PLoS Biol.">
        <title>The genomes of Oryza sativa: a history of duplications.</title>
        <authorList>
            <person name="Yu J."/>
            <person name="Wang J."/>
            <person name="Lin W."/>
            <person name="Li S."/>
            <person name="Li H."/>
            <person name="Zhou J."/>
            <person name="Ni P."/>
            <person name="Dong W."/>
            <person name="Hu S."/>
            <person name="Zeng C."/>
            <person name="Zhang J."/>
            <person name="Zhang Y."/>
            <person name="Li R."/>
            <person name="Xu Z."/>
            <person name="Li S."/>
            <person name="Li X."/>
            <person name="Zheng H."/>
            <person name="Cong L."/>
            <person name="Lin L."/>
            <person name="Yin J."/>
            <person name="Geng J."/>
            <person name="Li G."/>
            <person name="Shi J."/>
            <person name="Liu J."/>
            <person name="Lv H."/>
            <person name="Li J."/>
            <person name="Wang J."/>
            <person name="Deng Y."/>
            <person name="Ran L."/>
            <person name="Shi X."/>
            <person name="Wang X."/>
            <person name="Wu Q."/>
            <person name="Li C."/>
            <person name="Ren X."/>
            <person name="Wang J."/>
            <person name="Wang X."/>
            <person name="Li D."/>
            <person name="Liu D."/>
            <person name="Zhang X."/>
            <person name="Ji Z."/>
            <person name="Zhao W."/>
            <person name="Sun Y."/>
            <person name="Zhang Z."/>
            <person name="Bao J."/>
            <person name="Han Y."/>
            <person name="Dong L."/>
            <person name="Ji J."/>
            <person name="Chen P."/>
            <person name="Wu S."/>
            <person name="Liu J."/>
            <person name="Xiao Y."/>
            <person name="Bu D."/>
            <person name="Tan J."/>
            <person name="Yang L."/>
            <person name="Ye C."/>
            <person name="Zhang J."/>
            <person name="Xu J."/>
            <person name="Zhou Y."/>
            <person name="Yu Y."/>
            <person name="Zhang B."/>
            <person name="Zhuang S."/>
            <person name="Wei H."/>
            <person name="Liu B."/>
            <person name="Lei M."/>
            <person name="Yu H."/>
            <person name="Li Y."/>
            <person name="Xu H."/>
            <person name="Wei S."/>
            <person name="He X."/>
            <person name="Fang L."/>
            <person name="Zhang Z."/>
            <person name="Zhang Y."/>
            <person name="Huang X."/>
            <person name="Su Z."/>
            <person name="Tong W."/>
            <person name="Li J."/>
            <person name="Tong Z."/>
            <person name="Li S."/>
            <person name="Ye J."/>
            <person name="Wang L."/>
            <person name="Fang L."/>
            <person name="Lei T."/>
            <person name="Chen C."/>
            <person name="Chen H."/>
            <person name="Xu Z."/>
            <person name="Li H."/>
            <person name="Huang H."/>
            <person name="Zhang F."/>
            <person name="Xu H."/>
            <person name="Li N."/>
            <person name="Zhao C."/>
            <person name="Li S."/>
            <person name="Dong L."/>
            <person name="Huang Y."/>
            <person name="Li L."/>
            <person name="Xi Y."/>
            <person name="Qi Q."/>
            <person name="Li W."/>
            <person name="Zhang B."/>
            <person name="Hu W."/>
            <person name="Zhang Y."/>
            <person name="Tian X."/>
            <person name="Jiao Y."/>
            <person name="Liang X."/>
            <person name="Jin J."/>
            <person name="Gao L."/>
            <person name="Zheng W."/>
            <person name="Hao B."/>
            <person name="Liu S."/>
            <person name="Wang W."/>
            <person name="Yuan L."/>
            <person name="Cao M."/>
            <person name="McDermott J."/>
            <person name="Samudrala R."/>
            <person name="Wang J."/>
            <person name="Wong G.K."/>
            <person name="Yang H."/>
        </authorList>
    </citation>
    <scope>NUCLEOTIDE SEQUENCE [LARGE SCALE GENOMIC DNA]</scope>
</reference>
<keyword evidence="4" id="KW-0961">Cell wall biogenesis/degradation</keyword>
<dbReference type="UniPathway" id="UPA00845"/>
<dbReference type="GO" id="GO:0000139">
    <property type="term" value="C:Golgi membrane"/>
    <property type="evidence" value="ECO:0007669"/>
    <property type="project" value="UniProtKB-SubCell"/>
</dbReference>
<dbReference type="CDD" id="cd06429">
    <property type="entry name" value="GT8_like_1"/>
    <property type="match status" value="1"/>
</dbReference>
<feature type="compositionally biased region" description="Low complexity" evidence="5">
    <location>
        <begin position="177"/>
        <end position="196"/>
    </location>
</feature>
<sequence length="645" mass="70078">MASPPSPPPHQHQQAATRRGCRSAVVTGLLAGVLLFRAALLTIEAGASLCPSTTGCLDWRAGLGDWLYGGSGDAMESAVVSSRLSVIGQSIPPPATAHRLNSNADQGKKVAGGSGQPFSPSRGVGREEAGRLASGRKRNEASEWGMEGGRRGDRTTPRPSPSDIDLGEQASGKPGRARGSSSGQRWSSQQQGRLGSLYFGGSGSDDCGNNGDDSDDSPGLAASFLSTRSSSFDSPTIALLPLRFSLLKMDRKVKSSRIRALFNRHLASLGIPKSMHCLTLRLAEEFAVNSAARSPVPLPEHAPRLADASYLHVTIVTDNVLAAAVAVASAVRSSAEPARLVFHVVTDKKSYVPMHSWFALHPVSPAVVEVKGLHQFDWRDGGAIASVMRTIEEVQRSSMEYHQCDASVVREYRRLEASKPSTFSLLNYLKIHLPEFFPELGRVILLDDDVVVRKDLTGLWEQHLGENIIGAVGGHNPGEDGVVCIEKTLGDHLNFTDPEVSNVLESARCAWSWGVNVVNLDAWRRTNVTDTYQLWLEKAISSLILLNMDAVFLNRESGFRLWKMGSLPPALIAFDGRVQAVEPRWHLRGLGWHTPDGEQLQRSAVLHFSGPRKPWLEVAFPELRELWLGHLNRSDSFLQGCGVVE</sequence>
<evidence type="ECO:0000313" key="6">
    <source>
        <dbReference type="EMBL" id="EEE55323.1"/>
    </source>
</evidence>
<dbReference type="InterPro" id="IPR029993">
    <property type="entry name" value="GAUT"/>
</dbReference>
<dbReference type="PANTHER" id="PTHR32116:SF30">
    <property type="entry name" value="GALACTURONOSYLTRANSFERASE 15-RELATED"/>
    <property type="match status" value="1"/>
</dbReference>
<feature type="compositionally biased region" description="Low complexity" evidence="5">
    <location>
        <begin position="204"/>
        <end position="222"/>
    </location>
</feature>
<dbReference type="GO" id="GO:0045489">
    <property type="term" value="P:pectin biosynthetic process"/>
    <property type="evidence" value="ECO:0007669"/>
    <property type="project" value="UniProtKB-UniPathway"/>
</dbReference>
<dbReference type="InterPro" id="IPR029044">
    <property type="entry name" value="Nucleotide-diphossugar_trans"/>
</dbReference>
<evidence type="ECO:0000256" key="1">
    <source>
        <dbReference type="ARBA" id="ARBA00004877"/>
    </source>
</evidence>
<dbReference type="EC" id="2.4.1.-" evidence="4"/>
<accession>B9EZH9</accession>
<evidence type="ECO:0000256" key="3">
    <source>
        <dbReference type="ARBA" id="ARBA00022676"/>
    </source>
</evidence>
<dbReference type="Proteomes" id="UP000007752">
    <property type="component" value="Chromosome 1"/>
</dbReference>
<dbReference type="SUPFAM" id="SSF53448">
    <property type="entry name" value="Nucleotide-diphospho-sugar transferases"/>
    <property type="match status" value="1"/>
</dbReference>
<feature type="region of interest" description="Disordered" evidence="5">
    <location>
        <begin position="92"/>
        <end position="222"/>
    </location>
</feature>
<dbReference type="AlphaFoldDB" id="B9EZH9"/>
<protein>
    <recommendedName>
        <fullName evidence="4">Hexosyltransferase</fullName>
        <ecNumber evidence="4">2.4.1.-</ecNumber>
    </recommendedName>
</protein>
<keyword evidence="3 4" id="KW-0328">Glycosyltransferase</keyword>
<dbReference type="PANTHER" id="PTHR32116">
    <property type="entry name" value="GALACTURONOSYLTRANSFERASE 4-RELATED"/>
    <property type="match status" value="1"/>
</dbReference>
<evidence type="ECO:0000256" key="4">
    <source>
        <dbReference type="RuleBase" id="RU362027"/>
    </source>
</evidence>
<name>B9EZH9_ORYSJ</name>
<comment type="pathway">
    <text evidence="1 4">Glycan metabolism; pectin biosynthesis.</text>
</comment>
<dbReference type="Pfam" id="PF01501">
    <property type="entry name" value="Glyco_transf_8"/>
    <property type="match status" value="1"/>
</dbReference>
<dbReference type="GO" id="GO:0071555">
    <property type="term" value="P:cell wall organization"/>
    <property type="evidence" value="ECO:0007669"/>
    <property type="project" value="UniProtKB-KW"/>
</dbReference>
<organism evidence="6">
    <name type="scientific">Oryza sativa subsp. japonica</name>
    <name type="common">Rice</name>
    <dbReference type="NCBI Taxonomy" id="39947"/>
    <lineage>
        <taxon>Eukaryota</taxon>
        <taxon>Viridiplantae</taxon>
        <taxon>Streptophyta</taxon>
        <taxon>Embryophyta</taxon>
        <taxon>Tracheophyta</taxon>
        <taxon>Spermatophyta</taxon>
        <taxon>Magnoliopsida</taxon>
        <taxon>Liliopsida</taxon>
        <taxon>Poales</taxon>
        <taxon>Poaceae</taxon>
        <taxon>BOP clade</taxon>
        <taxon>Oryzoideae</taxon>
        <taxon>Oryzeae</taxon>
        <taxon>Oryzinae</taxon>
        <taxon>Oryza</taxon>
        <taxon>Oryza sativa</taxon>
    </lineage>
</organism>
<dbReference type="Gene3D" id="3.90.550.10">
    <property type="entry name" value="Spore Coat Polysaccharide Biosynthesis Protein SpsA, Chain A"/>
    <property type="match status" value="1"/>
</dbReference>
<keyword evidence="4" id="KW-0333">Golgi apparatus</keyword>
<comment type="subcellular location">
    <subcellularLocation>
        <location evidence="4">Golgi apparatus membrane</location>
        <topology evidence="4">Single-pass type II membrane protein</topology>
    </subcellularLocation>
</comment>
<dbReference type="EMBL" id="CM000138">
    <property type="protein sequence ID" value="EEE55323.1"/>
    <property type="molecule type" value="Genomic_DNA"/>
</dbReference>
<gene>
    <name evidence="6" type="ORF">OsJ_03323</name>
</gene>
<evidence type="ECO:0000256" key="2">
    <source>
        <dbReference type="ARBA" id="ARBA00006351"/>
    </source>
</evidence>
<proteinExistence type="inferred from homology"/>
<reference evidence="6" key="2">
    <citation type="submission" date="2008-12" db="EMBL/GenBank/DDBJ databases">
        <title>Improved gene annotation of the rice (Oryza sativa) genomes.</title>
        <authorList>
            <person name="Wang J."/>
            <person name="Li R."/>
            <person name="Fan W."/>
            <person name="Huang Q."/>
            <person name="Zhang J."/>
            <person name="Zhou Y."/>
            <person name="Hu Y."/>
            <person name="Zi S."/>
            <person name="Li J."/>
            <person name="Ni P."/>
            <person name="Zheng H."/>
            <person name="Zhang Y."/>
            <person name="Zhao M."/>
            <person name="Hao Q."/>
            <person name="McDermott J."/>
            <person name="Samudrala R."/>
            <person name="Kristiansen K."/>
            <person name="Wong G.K.-S."/>
        </authorList>
    </citation>
    <scope>NUCLEOTIDE SEQUENCE</scope>
</reference>
<comment type="similarity">
    <text evidence="2 4">Belongs to the glycosyltransferase 8 family.</text>
</comment>
<evidence type="ECO:0000256" key="5">
    <source>
        <dbReference type="SAM" id="MobiDB-lite"/>
    </source>
</evidence>